<reference evidence="1" key="1">
    <citation type="submission" date="2023-04" db="EMBL/GenBank/DDBJ databases">
        <title>Ambrosiozyma monospora NBRC 10751.</title>
        <authorList>
            <person name="Ichikawa N."/>
            <person name="Sato H."/>
            <person name="Tonouchi N."/>
        </authorList>
    </citation>
    <scope>NUCLEOTIDE SEQUENCE</scope>
    <source>
        <strain evidence="1">NBRC 10751</strain>
    </source>
</reference>
<evidence type="ECO:0000313" key="2">
    <source>
        <dbReference type="Proteomes" id="UP001165064"/>
    </source>
</evidence>
<gene>
    <name evidence="1" type="ORF">Amon02_000426100</name>
</gene>
<evidence type="ECO:0000313" key="1">
    <source>
        <dbReference type="EMBL" id="GME80055.1"/>
    </source>
</evidence>
<protein>
    <submittedName>
        <fullName evidence="1">Unnamed protein product</fullName>
    </submittedName>
</protein>
<comment type="caution">
    <text evidence="1">The sequence shown here is derived from an EMBL/GenBank/DDBJ whole genome shotgun (WGS) entry which is preliminary data.</text>
</comment>
<dbReference type="EMBL" id="BSXS01002876">
    <property type="protein sequence ID" value="GME80055.1"/>
    <property type="molecule type" value="Genomic_DNA"/>
</dbReference>
<name>A0ACB5T2K9_AMBMO</name>
<accession>A0ACB5T2K9</accession>
<dbReference type="Proteomes" id="UP001165064">
    <property type="component" value="Unassembled WGS sequence"/>
</dbReference>
<proteinExistence type="predicted"/>
<keyword evidence="2" id="KW-1185">Reference proteome</keyword>
<organism evidence="1 2">
    <name type="scientific">Ambrosiozyma monospora</name>
    <name type="common">Yeast</name>
    <name type="synonym">Endomycopsis monosporus</name>
    <dbReference type="NCBI Taxonomy" id="43982"/>
    <lineage>
        <taxon>Eukaryota</taxon>
        <taxon>Fungi</taxon>
        <taxon>Dikarya</taxon>
        <taxon>Ascomycota</taxon>
        <taxon>Saccharomycotina</taxon>
        <taxon>Pichiomycetes</taxon>
        <taxon>Pichiales</taxon>
        <taxon>Pichiaceae</taxon>
        <taxon>Ambrosiozyma</taxon>
    </lineage>
</organism>
<sequence>MTVAKQQADTVSQKKPKAVVFTDWDGTVTLQDSNDYLTDHLGMGYDARMVINDQMVVEKLSFREGFLKELSSVSANGHSFQYCVDYLLQHIKLDPGFREFYEYCHTNKIPLYIISSGMKPIISALLEKLVGADAMENIKIVANDVKINGNDWEIVYRDDTPFGHDKNASIHNELKKYDMSGEQKPVLFYCGDGVSDISAAGSCDLLFAKRGKDLVTICREKKIHFKQFDDFKAILNDVHSVIEGDVKLEDLYEK</sequence>